<dbReference type="InterPro" id="IPR005708">
    <property type="entry name" value="Homogentis_dOase"/>
</dbReference>
<feature type="binding site" evidence="4">
    <location>
        <position position="305"/>
    </location>
    <ligand>
        <name>Fe cation</name>
        <dbReference type="ChEBI" id="CHEBI:24875"/>
    </ligand>
</feature>
<reference evidence="5 6" key="1">
    <citation type="journal article" date="2009" name="Stand. Genomic Sci.">
        <title>Complete genome sequence of Acidimicrobium ferrooxidans type strain (ICP).</title>
        <authorList>
            <person name="Clum A."/>
            <person name="Nolan M."/>
            <person name="Lang E."/>
            <person name="Glavina Del Rio T."/>
            <person name="Tice H."/>
            <person name="Copeland A."/>
            <person name="Cheng J.F."/>
            <person name="Lucas S."/>
            <person name="Chen F."/>
            <person name="Bruce D."/>
            <person name="Goodwin L."/>
            <person name="Pitluck S."/>
            <person name="Ivanova N."/>
            <person name="Mavrommatis K."/>
            <person name="Mikhailova N."/>
            <person name="Pati A."/>
            <person name="Chen A."/>
            <person name="Palaniappan K."/>
            <person name="Goker M."/>
            <person name="Spring S."/>
            <person name="Land M."/>
            <person name="Hauser L."/>
            <person name="Chang Y.J."/>
            <person name="Jeffries C.C."/>
            <person name="Chain P."/>
            <person name="Bristow J."/>
            <person name="Eisen J.A."/>
            <person name="Markowitz V."/>
            <person name="Hugenholtz P."/>
            <person name="Kyrpides N.C."/>
            <person name="Klenk H.P."/>
            <person name="Lapidus A."/>
        </authorList>
    </citation>
    <scope>NUCLEOTIDE SEQUENCE [LARGE SCALE GENOMIC DNA]</scope>
    <source>
        <strain evidence="6">DSM 10331 / JCM 15462 / NBRC 103882 / ICP</strain>
    </source>
</reference>
<dbReference type="GO" id="GO:0004411">
    <property type="term" value="F:homogentisate 1,2-dioxygenase activity"/>
    <property type="evidence" value="ECO:0007669"/>
    <property type="project" value="InterPro"/>
</dbReference>
<dbReference type="eggNOG" id="COG3508">
    <property type="taxonomic scope" value="Bacteria"/>
</dbReference>
<dbReference type="GO" id="GO:0006559">
    <property type="term" value="P:L-phenylalanine catabolic process"/>
    <property type="evidence" value="ECO:0007669"/>
    <property type="project" value="InterPro"/>
</dbReference>
<dbReference type="AlphaFoldDB" id="C7LYF0"/>
<dbReference type="Gene3D" id="2.60.120.10">
    <property type="entry name" value="Jelly Rolls"/>
    <property type="match status" value="1"/>
</dbReference>
<gene>
    <name evidence="5" type="ordered locus">Afer_0812</name>
</gene>
<evidence type="ECO:0000313" key="5">
    <source>
        <dbReference type="EMBL" id="ACU53758.1"/>
    </source>
</evidence>
<sequence length="393" mass="43051">MPYYRRVGEVPRKRHQYVRAHTGARIAEELMGKEGFAAESSLLYHLGRPTAIVDAAPVAIAGTTLVANRPLLPRHLRTPKLAGLGGDAATDRHLLLGNDDVWISWVVADRPSSLQRHAVGDECYYVHRGTGACESVFGTIRVGPGDYLVLPASTTYRLVPDEGSVLECLVLEARGHIEIPDRYLSQRGQLLEAAPLCERDLRGPEGPLVVEGEDVDVIVRTRLDATRYTYATHPFDVVGWDGCCYPFAFQIRDFEPIVKRFHAPPPVHQTFAGPNFVVCSFVPRPFDFDPEAVAVPYHHANVDSDEVLFYADGNFMSRAGSGIEAGSISLHPSGFVHGPQPGSVDAARGQPGTEEVAVMVDTFRPLMLSETALAIDDDAYPWTWSRRGPGAQS</sequence>
<dbReference type="GO" id="GO:0005737">
    <property type="term" value="C:cytoplasm"/>
    <property type="evidence" value="ECO:0007669"/>
    <property type="project" value="TreeGrafter"/>
</dbReference>
<keyword evidence="4" id="KW-0408">Iron</keyword>
<dbReference type="OrthoDB" id="9811253at2"/>
<dbReference type="CDD" id="cd02208">
    <property type="entry name" value="cupin_RmlC-like"/>
    <property type="match status" value="1"/>
</dbReference>
<keyword evidence="5" id="KW-0223">Dioxygenase</keyword>
<evidence type="ECO:0000256" key="2">
    <source>
        <dbReference type="ARBA" id="ARBA00007757"/>
    </source>
</evidence>
<proteinExistence type="inferred from homology"/>
<keyword evidence="4" id="KW-0479">Metal-binding</keyword>
<feature type="binding site" evidence="4">
    <location>
        <position position="299"/>
    </location>
    <ligand>
        <name>Fe cation</name>
        <dbReference type="ChEBI" id="CHEBI:24875"/>
    </ligand>
</feature>
<evidence type="ECO:0000256" key="1">
    <source>
        <dbReference type="ARBA" id="ARBA00001962"/>
    </source>
</evidence>
<dbReference type="PANTHER" id="PTHR11056">
    <property type="entry name" value="HOMOGENTISATE 1,2-DIOXYGENASE"/>
    <property type="match status" value="1"/>
</dbReference>
<dbReference type="KEGG" id="afo:Afer_0812"/>
<evidence type="ECO:0000256" key="4">
    <source>
        <dbReference type="PIRSR" id="PIRSR605708-2"/>
    </source>
</evidence>
<dbReference type="GO" id="GO:0046872">
    <property type="term" value="F:metal ion binding"/>
    <property type="evidence" value="ECO:0007669"/>
    <property type="project" value="UniProtKB-KW"/>
</dbReference>
<dbReference type="GO" id="GO:0006570">
    <property type="term" value="P:tyrosine metabolic process"/>
    <property type="evidence" value="ECO:0007669"/>
    <property type="project" value="InterPro"/>
</dbReference>
<feature type="active site" description="Proton acceptor" evidence="3">
    <location>
        <position position="262"/>
    </location>
</feature>
<keyword evidence="6" id="KW-1185">Reference proteome</keyword>
<keyword evidence="5" id="KW-0560">Oxidoreductase</keyword>
<dbReference type="SUPFAM" id="SSF51182">
    <property type="entry name" value="RmlC-like cupins"/>
    <property type="match status" value="1"/>
</dbReference>
<accession>C7LYF0</accession>
<dbReference type="RefSeq" id="WP_015798247.1">
    <property type="nucleotide sequence ID" value="NC_013124.1"/>
</dbReference>
<dbReference type="EMBL" id="CP001631">
    <property type="protein sequence ID" value="ACU53758.1"/>
    <property type="molecule type" value="Genomic_DNA"/>
</dbReference>
<dbReference type="HOGENOM" id="CLU_053101_0_0_11"/>
<dbReference type="InterPro" id="IPR014710">
    <property type="entry name" value="RmlC-like_jellyroll"/>
</dbReference>
<name>C7LYF0_ACIFD</name>
<organism evidence="5 6">
    <name type="scientific">Acidimicrobium ferrooxidans (strain DSM 10331 / JCM 15462 / NBRC 103882 / ICP)</name>
    <dbReference type="NCBI Taxonomy" id="525909"/>
    <lineage>
        <taxon>Bacteria</taxon>
        <taxon>Bacillati</taxon>
        <taxon>Actinomycetota</taxon>
        <taxon>Acidimicrobiia</taxon>
        <taxon>Acidimicrobiales</taxon>
        <taxon>Acidimicrobiaceae</taxon>
        <taxon>Acidimicrobium</taxon>
    </lineage>
</organism>
<dbReference type="STRING" id="525909.Afer_0812"/>
<dbReference type="InterPro" id="IPR011051">
    <property type="entry name" value="RmlC_Cupin_sf"/>
</dbReference>
<dbReference type="Proteomes" id="UP000000771">
    <property type="component" value="Chromosome"/>
</dbReference>
<feature type="binding site" evidence="4">
    <location>
        <position position="337"/>
    </location>
    <ligand>
        <name>Fe cation</name>
        <dbReference type="ChEBI" id="CHEBI:24875"/>
    </ligand>
</feature>
<dbReference type="PANTHER" id="PTHR11056:SF0">
    <property type="entry name" value="HOMOGENTISATE 1,2-DIOXYGENASE"/>
    <property type="match status" value="1"/>
</dbReference>
<evidence type="ECO:0000256" key="3">
    <source>
        <dbReference type="PIRSR" id="PIRSR605708-1"/>
    </source>
</evidence>
<comment type="similarity">
    <text evidence="2">Belongs to the homogentisate dioxygenase family.</text>
</comment>
<protein>
    <submittedName>
        <fullName evidence="5">Homogentisate 12-dioxygenase</fullName>
    </submittedName>
</protein>
<evidence type="ECO:0000313" key="6">
    <source>
        <dbReference type="Proteomes" id="UP000000771"/>
    </source>
</evidence>
<comment type="cofactor">
    <cofactor evidence="1 4">
        <name>Fe cation</name>
        <dbReference type="ChEBI" id="CHEBI:24875"/>
    </cofactor>
</comment>